<proteinExistence type="predicted"/>
<sequence length="258" mass="27724">MTSRSGTNEKGSGWAATHPGPENERSTSYQLEDRTFSVSQNTVSVPVHVIVNALDALSTYVVSSDDLLGELRDVALDAYTDEPVPFVPAEDEPRPLPVVAEMDAAIDAAMDRLAMEVQPEEFGTYRDGEGDLWRHTPDGWQPIETSDGVSVTHLTIEAGWSPEIAACGPFELVEDEPASYTLSEAAHQLGERGIETGRNRLYRYLNEGIAWTDGDGSPRPAADGYLIVAEPASGSRSAVVRVTPEGVAELARVLGAGQ</sequence>
<dbReference type="KEGG" id="vg:63911797"/>
<evidence type="ECO:0000313" key="2">
    <source>
        <dbReference type="EMBL" id="QQM15129.1"/>
    </source>
</evidence>
<feature type="region of interest" description="Disordered" evidence="1">
    <location>
        <begin position="1"/>
        <end position="29"/>
    </location>
</feature>
<dbReference type="EMBL" id="MW132713">
    <property type="protein sequence ID" value="QQM15129.1"/>
    <property type="molecule type" value="Genomic_DNA"/>
</dbReference>
<protein>
    <submittedName>
        <fullName evidence="2">Uncharacterized protein</fullName>
    </submittedName>
</protein>
<dbReference type="Proteomes" id="UP000596151">
    <property type="component" value="Segment"/>
</dbReference>
<organism evidence="2 3">
    <name type="scientific">Gordonia phage TinaLin</name>
    <dbReference type="NCBI Taxonomy" id="2797324"/>
    <lineage>
        <taxon>Viruses</taxon>
        <taxon>Duplodnaviria</taxon>
        <taxon>Heunggongvirae</taxon>
        <taxon>Uroviricota</taxon>
        <taxon>Caudoviricetes</taxon>
        <taxon>Ruthgordonvirinae</taxon>
        <taxon>Tinalinvirus</taxon>
        <taxon>Tinalinvirus tinalin</taxon>
    </lineage>
</organism>
<gene>
    <name evidence="2" type="primary">41</name>
    <name evidence="2" type="ORF">SEA_TINALIN_41</name>
</gene>
<dbReference type="GeneID" id="63911797"/>
<evidence type="ECO:0000256" key="1">
    <source>
        <dbReference type="SAM" id="MobiDB-lite"/>
    </source>
</evidence>
<feature type="compositionally biased region" description="Polar residues" evidence="1">
    <location>
        <begin position="1"/>
        <end position="10"/>
    </location>
</feature>
<name>A0A7T7GTE2_9CAUD</name>
<dbReference type="RefSeq" id="YP_010051056.1">
    <property type="nucleotide sequence ID" value="NC_054437.1"/>
</dbReference>
<accession>A0A7T7GTE2</accession>
<keyword evidence="3" id="KW-1185">Reference proteome</keyword>
<reference evidence="2 3" key="1">
    <citation type="submission" date="2020-10" db="EMBL/GenBank/DDBJ databases">
        <authorList>
            <person name="Tina S.-P."/>
            <person name="Abby P."/>
            <person name="Briggs L.A."/>
            <person name="Washington J.M."/>
            <person name="Garlena R.A."/>
            <person name="Russell D.A."/>
            <person name="Pope W.H."/>
            <person name="Jacobs-Sera D."/>
            <person name="Hatfull G.F."/>
        </authorList>
    </citation>
    <scope>NUCLEOTIDE SEQUENCE [LARGE SCALE GENOMIC DNA]</scope>
</reference>
<evidence type="ECO:0000313" key="3">
    <source>
        <dbReference type="Proteomes" id="UP000596151"/>
    </source>
</evidence>